<evidence type="ECO:0000256" key="1">
    <source>
        <dbReference type="ARBA" id="ARBA00006987"/>
    </source>
</evidence>
<dbReference type="Pfam" id="PF03401">
    <property type="entry name" value="TctC"/>
    <property type="match status" value="1"/>
</dbReference>
<evidence type="ECO:0000313" key="3">
    <source>
        <dbReference type="EMBL" id="MDT8505662.1"/>
    </source>
</evidence>
<dbReference type="InterPro" id="IPR005064">
    <property type="entry name" value="BUG"/>
</dbReference>
<feature type="chain" id="PRO_5045175018" evidence="2">
    <location>
        <begin position="24"/>
        <end position="322"/>
    </location>
</feature>
<evidence type="ECO:0000256" key="2">
    <source>
        <dbReference type="SAM" id="SignalP"/>
    </source>
</evidence>
<dbReference type="InterPro" id="IPR042100">
    <property type="entry name" value="Bug_dom1"/>
</dbReference>
<accession>A0ABU3MW12</accession>
<dbReference type="PANTHER" id="PTHR42928:SF5">
    <property type="entry name" value="BLR1237 PROTEIN"/>
    <property type="match status" value="1"/>
</dbReference>
<sequence>MKTPYFLSMLALASVMPGGHVQAQYPERPITMVVPFAPGGGSDTLSRLVAQKVAEQQGASLVVENRPGGNTTIGARYVARAKPDGYTVLTAIDATMLFNPVLYKELSYEPSGDFDPVAMATYMPLVLSVAPDSSIQTVEQWIESLKKGQTDYAMYAHGAMPGRIAMEIITRSAGITLTPVPFNGSTPALQAVLGGHVPVLIDALAPSLPHLKADKLRPLIVTTQARTPILPNVPAAGEAGFSGVDLASWTGFFVPAGTDPAKRQWLEDAFVQALSDPDLVSKLRQLGMDVTIKRGAEFQQQIDRDGVRYKQVITDAGLAGTL</sequence>
<dbReference type="Gene3D" id="3.40.190.10">
    <property type="entry name" value="Periplasmic binding protein-like II"/>
    <property type="match status" value="1"/>
</dbReference>
<proteinExistence type="inferred from homology"/>
<evidence type="ECO:0000313" key="4">
    <source>
        <dbReference type="Proteomes" id="UP001074635"/>
    </source>
</evidence>
<dbReference type="PANTHER" id="PTHR42928">
    <property type="entry name" value="TRICARBOXYLATE-BINDING PROTEIN"/>
    <property type="match status" value="1"/>
</dbReference>
<keyword evidence="2" id="KW-0732">Signal</keyword>
<comment type="similarity">
    <text evidence="1">Belongs to the UPF0065 (bug) family.</text>
</comment>
<dbReference type="EMBL" id="JAPQTC020000004">
    <property type="protein sequence ID" value="MDT8505662.1"/>
    <property type="molecule type" value="Genomic_DNA"/>
</dbReference>
<dbReference type="CDD" id="cd07012">
    <property type="entry name" value="PBP2_Bug_TTT"/>
    <property type="match status" value="1"/>
</dbReference>
<organism evidence="3 4">
    <name type="scientific">Alcaligenes nematophilus</name>
    <dbReference type="NCBI Taxonomy" id="2994643"/>
    <lineage>
        <taxon>Bacteria</taxon>
        <taxon>Pseudomonadati</taxon>
        <taxon>Pseudomonadota</taxon>
        <taxon>Betaproteobacteria</taxon>
        <taxon>Burkholderiales</taxon>
        <taxon>Alcaligenaceae</taxon>
        <taxon>Alcaligenes</taxon>
    </lineage>
</organism>
<name>A0ABU3MW12_9BURK</name>
<dbReference type="PIRSF" id="PIRSF017082">
    <property type="entry name" value="YflP"/>
    <property type="match status" value="1"/>
</dbReference>
<keyword evidence="4" id="KW-1185">Reference proteome</keyword>
<protein>
    <submittedName>
        <fullName evidence="3">Tripartite tricarboxylate transporter substrate binding protein</fullName>
    </submittedName>
</protein>
<gene>
    <name evidence="3" type="ORF">OYC61_015260</name>
</gene>
<reference evidence="3" key="1">
    <citation type="submission" date="2023-08" db="EMBL/GenBank/DDBJ databases">
        <title>Study of Resistomes in environmental pathogenic environmental.</title>
        <authorList>
            <person name="Bhattacharjee A."/>
            <person name="Singh A.K."/>
        </authorList>
    </citation>
    <scope>NUCLEOTIDE SEQUENCE</scope>
    <source>
        <strain evidence="3">S1</strain>
    </source>
</reference>
<comment type="caution">
    <text evidence="3">The sequence shown here is derived from an EMBL/GenBank/DDBJ whole genome shotgun (WGS) entry which is preliminary data.</text>
</comment>
<dbReference type="RefSeq" id="WP_115633534.1">
    <property type="nucleotide sequence ID" value="NZ_JAPQTC020000004.1"/>
</dbReference>
<dbReference type="Proteomes" id="UP001074635">
    <property type="component" value="Unassembled WGS sequence"/>
</dbReference>
<dbReference type="SUPFAM" id="SSF53850">
    <property type="entry name" value="Periplasmic binding protein-like II"/>
    <property type="match status" value="1"/>
</dbReference>
<feature type="signal peptide" evidence="2">
    <location>
        <begin position="1"/>
        <end position="23"/>
    </location>
</feature>
<dbReference type="Gene3D" id="3.40.190.150">
    <property type="entry name" value="Bordetella uptake gene, domain 1"/>
    <property type="match status" value="1"/>
</dbReference>